<dbReference type="Proteomes" id="UP001165160">
    <property type="component" value="Unassembled WGS sequence"/>
</dbReference>
<proteinExistence type="predicted"/>
<dbReference type="PROSITE" id="PS00092">
    <property type="entry name" value="N6_MTASE"/>
    <property type="match status" value="1"/>
</dbReference>
<dbReference type="GO" id="GO:0003676">
    <property type="term" value="F:nucleic acid binding"/>
    <property type="evidence" value="ECO:0007669"/>
    <property type="project" value="InterPro"/>
</dbReference>
<dbReference type="InterPro" id="IPR029063">
    <property type="entry name" value="SAM-dependent_MTases_sf"/>
</dbReference>
<organism evidence="1 2">
    <name type="scientific">Triparma verrucosa</name>
    <dbReference type="NCBI Taxonomy" id="1606542"/>
    <lineage>
        <taxon>Eukaryota</taxon>
        <taxon>Sar</taxon>
        <taxon>Stramenopiles</taxon>
        <taxon>Ochrophyta</taxon>
        <taxon>Bolidophyceae</taxon>
        <taxon>Parmales</taxon>
        <taxon>Triparmaceae</taxon>
        <taxon>Triparma</taxon>
    </lineage>
</organism>
<protein>
    <recommendedName>
        <fullName evidence="3">Methyltransferase small domain-containing protein</fullName>
    </recommendedName>
</protein>
<dbReference type="InterPro" id="IPR002052">
    <property type="entry name" value="DNA_methylase_N6_adenine_CS"/>
</dbReference>
<name>A0A9W7EZV0_9STRA</name>
<evidence type="ECO:0000313" key="2">
    <source>
        <dbReference type="Proteomes" id="UP001165160"/>
    </source>
</evidence>
<dbReference type="GO" id="GO:0032259">
    <property type="term" value="P:methylation"/>
    <property type="evidence" value="ECO:0007669"/>
    <property type="project" value="InterPro"/>
</dbReference>
<evidence type="ECO:0000313" key="1">
    <source>
        <dbReference type="EMBL" id="GMH96695.1"/>
    </source>
</evidence>
<dbReference type="AlphaFoldDB" id="A0A9W7EZV0"/>
<reference evidence="2" key="1">
    <citation type="journal article" date="2023" name="Commun. Biol.">
        <title>Genome analysis of Parmales, the sister group of diatoms, reveals the evolutionary specialization of diatoms from phago-mixotrophs to photoautotrophs.</title>
        <authorList>
            <person name="Ban H."/>
            <person name="Sato S."/>
            <person name="Yoshikawa S."/>
            <person name="Yamada K."/>
            <person name="Nakamura Y."/>
            <person name="Ichinomiya M."/>
            <person name="Sato N."/>
            <person name="Blanc-Mathieu R."/>
            <person name="Endo H."/>
            <person name="Kuwata A."/>
            <person name="Ogata H."/>
        </authorList>
    </citation>
    <scope>NUCLEOTIDE SEQUENCE [LARGE SCALE GENOMIC DNA]</scope>
    <source>
        <strain evidence="2">NIES 3699</strain>
    </source>
</reference>
<sequence>MYLGPDTSTITKIIPNFSGRKCYDVFSGSGVAGLVASLRFEEVVCVDVGGRAREYGFFNRGFNGRENVVFKEEDVRDLDVPEDCDLILANPPYVPSYDAQPLYVSGGRDGMFYYDLIVGMIREKNGVKRGAVVSEVRDGGRVEGGEVLFRNWKALGREEYCSVREQSPSGYSKCVSNLENEGVETITCCLHVFGLETEGKVVDVQRKGEEGGLWGPRNDLKEVIDIIEMYKK</sequence>
<dbReference type="SUPFAM" id="SSF53335">
    <property type="entry name" value="S-adenosyl-L-methionine-dependent methyltransferases"/>
    <property type="match status" value="1"/>
</dbReference>
<gene>
    <name evidence="1" type="ORF">TrVE_jg52</name>
</gene>
<comment type="caution">
    <text evidence="1">The sequence shown here is derived from an EMBL/GenBank/DDBJ whole genome shotgun (WGS) entry which is preliminary data.</text>
</comment>
<dbReference type="Gene3D" id="3.40.50.150">
    <property type="entry name" value="Vaccinia Virus protein VP39"/>
    <property type="match status" value="1"/>
</dbReference>
<dbReference type="CDD" id="cd02440">
    <property type="entry name" value="AdoMet_MTases"/>
    <property type="match status" value="1"/>
</dbReference>
<keyword evidence="2" id="KW-1185">Reference proteome</keyword>
<accession>A0A9W7EZV0</accession>
<evidence type="ECO:0008006" key="3">
    <source>
        <dbReference type="Google" id="ProtNLM"/>
    </source>
</evidence>
<dbReference type="GO" id="GO:0008757">
    <property type="term" value="F:S-adenosylmethionine-dependent methyltransferase activity"/>
    <property type="evidence" value="ECO:0007669"/>
    <property type="project" value="UniProtKB-ARBA"/>
</dbReference>
<dbReference type="EMBL" id="BRXX01000188">
    <property type="protein sequence ID" value="GMH96695.1"/>
    <property type="molecule type" value="Genomic_DNA"/>
</dbReference>